<protein>
    <submittedName>
        <fullName evidence="1">Uncharacterized protein</fullName>
    </submittedName>
</protein>
<evidence type="ECO:0000313" key="3">
    <source>
        <dbReference type="Proteomes" id="UP000044625"/>
    </source>
</evidence>
<evidence type="ECO:0000313" key="4">
    <source>
        <dbReference type="Proteomes" id="UP000045840"/>
    </source>
</evidence>
<reference evidence="4" key="1">
    <citation type="submission" date="2015-03" db="EMBL/GenBank/DDBJ databases">
        <authorList>
            <consortium name="Pathogen Informatics"/>
        </authorList>
    </citation>
    <scope>NUCLEOTIDE SEQUENCE [LARGE SCALE GENOMIC DNA]</scope>
    <source>
        <strain evidence="4">A125KOH2</strain>
    </source>
</reference>
<name>A0A0T9P166_9GAMM</name>
<dbReference type="EMBL" id="CWJL01000008">
    <property type="protein sequence ID" value="CRY66922.1"/>
    <property type="molecule type" value="Genomic_DNA"/>
</dbReference>
<organism evidence="1 4">
    <name type="scientific">Yersinia pekkanenii</name>
    <dbReference type="NCBI Taxonomy" id="1288385"/>
    <lineage>
        <taxon>Bacteria</taxon>
        <taxon>Pseudomonadati</taxon>
        <taxon>Pseudomonadota</taxon>
        <taxon>Gammaproteobacteria</taxon>
        <taxon>Enterobacterales</taxon>
        <taxon>Yersiniaceae</taxon>
        <taxon>Yersinia</taxon>
    </lineage>
</organism>
<proteinExistence type="predicted"/>
<dbReference type="STRING" id="1288385.ERS137968_02069"/>
<dbReference type="Proteomes" id="UP000044625">
    <property type="component" value="Unassembled WGS sequence"/>
</dbReference>
<evidence type="ECO:0000313" key="1">
    <source>
        <dbReference type="EMBL" id="CNH39741.1"/>
    </source>
</evidence>
<keyword evidence="3" id="KW-1185">Reference proteome</keyword>
<gene>
    <name evidence="1" type="ORF">ERS008529_01122</name>
    <name evidence="2" type="ORF">ERS137968_02069</name>
</gene>
<evidence type="ECO:0000313" key="2">
    <source>
        <dbReference type="EMBL" id="CRY66922.1"/>
    </source>
</evidence>
<reference evidence="1" key="3">
    <citation type="submission" date="2015-03" db="EMBL/GenBank/DDBJ databases">
        <authorList>
            <person name="Murphy D."/>
        </authorList>
    </citation>
    <scope>NUCLEOTIDE SEQUENCE [LARGE SCALE GENOMIC DNA]</scope>
    <source>
        <strain evidence="1">A125KOH2</strain>
    </source>
</reference>
<accession>A0A0T9P166</accession>
<dbReference type="EMBL" id="CQAZ01000008">
    <property type="protein sequence ID" value="CNH39741.1"/>
    <property type="molecule type" value="Genomic_DNA"/>
</dbReference>
<dbReference type="AlphaFoldDB" id="A0A0T9P166"/>
<dbReference type="Proteomes" id="UP000045840">
    <property type="component" value="Unassembled WGS sequence"/>
</dbReference>
<sequence>MVSMVRLTIKKPALKIIGLTKPLNCNGRVYKISLWDNKMSIKTQ</sequence>
<reference evidence="2 3" key="2">
    <citation type="submission" date="2015-03" db="EMBL/GenBank/DDBJ databases">
        <authorList>
            <consortium name="Pathogen Informatics"/>
            <person name="Murphy D."/>
        </authorList>
    </citation>
    <scope>NUCLEOTIDE SEQUENCE [LARGE SCALE GENOMIC DNA]</scope>
    <source>
        <strain evidence="3">type strain: CIP110230</strain>
        <strain evidence="2">Type strain: CIP110230</strain>
    </source>
</reference>